<dbReference type="AlphaFoldDB" id="A0A8H7STN9"/>
<sequence length="127" mass="14742">MTSPDYEELKNYLNGHKKSSFIKSINDNIDMLPMWSTEDNAYTGPALFSIWYERYKQAYGEFNENSKNLKKPQYNCLIWNSERRRLLKPGTTTSYYADSGKIAAYENAQVIDEANQDDSSSNINRKS</sequence>
<gene>
    <name evidence="1" type="ORF">INT48_009766</name>
</gene>
<protein>
    <submittedName>
        <fullName evidence="1">Uncharacterized protein</fullName>
    </submittedName>
</protein>
<name>A0A8H7STN9_9FUNG</name>
<proteinExistence type="predicted"/>
<organism evidence="1 2">
    <name type="scientific">Thamnidium elegans</name>
    <dbReference type="NCBI Taxonomy" id="101142"/>
    <lineage>
        <taxon>Eukaryota</taxon>
        <taxon>Fungi</taxon>
        <taxon>Fungi incertae sedis</taxon>
        <taxon>Mucoromycota</taxon>
        <taxon>Mucoromycotina</taxon>
        <taxon>Mucoromycetes</taxon>
        <taxon>Mucorales</taxon>
        <taxon>Mucorineae</taxon>
        <taxon>Mucoraceae</taxon>
        <taxon>Thamnidium</taxon>
    </lineage>
</organism>
<keyword evidence="2" id="KW-1185">Reference proteome</keyword>
<dbReference type="EMBL" id="JAEPRE010000065">
    <property type="protein sequence ID" value="KAG2233953.1"/>
    <property type="molecule type" value="Genomic_DNA"/>
</dbReference>
<dbReference type="OrthoDB" id="2283246at2759"/>
<comment type="caution">
    <text evidence="1">The sequence shown here is derived from an EMBL/GenBank/DDBJ whole genome shotgun (WGS) entry which is preliminary data.</text>
</comment>
<accession>A0A8H7STN9</accession>
<evidence type="ECO:0000313" key="2">
    <source>
        <dbReference type="Proteomes" id="UP000613177"/>
    </source>
</evidence>
<dbReference type="Proteomes" id="UP000613177">
    <property type="component" value="Unassembled WGS sequence"/>
</dbReference>
<evidence type="ECO:0000313" key="1">
    <source>
        <dbReference type="EMBL" id="KAG2233953.1"/>
    </source>
</evidence>
<reference evidence="1" key="1">
    <citation type="submission" date="2021-01" db="EMBL/GenBank/DDBJ databases">
        <title>Metabolic potential, ecology and presence of endohyphal bacteria is reflected in genomic diversity of Mucoromycotina.</title>
        <authorList>
            <person name="Muszewska A."/>
            <person name="Okrasinska A."/>
            <person name="Steczkiewicz K."/>
            <person name="Drgas O."/>
            <person name="Orlowska M."/>
            <person name="Perlinska-Lenart U."/>
            <person name="Aleksandrzak-Piekarczyk T."/>
            <person name="Szatraj K."/>
            <person name="Zielenkiewicz U."/>
            <person name="Pilsyk S."/>
            <person name="Malc E."/>
            <person name="Mieczkowski P."/>
            <person name="Kruszewska J.S."/>
            <person name="Biernat P."/>
            <person name="Pawlowska J."/>
        </authorList>
    </citation>
    <scope>NUCLEOTIDE SEQUENCE</scope>
    <source>
        <strain evidence="1">WA0000018081</strain>
    </source>
</reference>